<keyword evidence="8 10" id="KW-0472">Membrane</keyword>
<dbReference type="PANTHER" id="PTHR43099">
    <property type="entry name" value="UPF0053 PROTEIN YRKA"/>
    <property type="match status" value="1"/>
</dbReference>
<dbReference type="InterPro" id="IPR000644">
    <property type="entry name" value="CBS_dom"/>
</dbReference>
<comment type="caution">
    <text evidence="14">The sequence shown here is derived from an EMBL/GenBank/DDBJ whole genome shotgun (WGS) entry which is preliminary data.</text>
</comment>
<dbReference type="PROSITE" id="PS51846">
    <property type="entry name" value="CNNM"/>
    <property type="match status" value="1"/>
</dbReference>
<dbReference type="CDD" id="cd04590">
    <property type="entry name" value="CBS_pair_CorC_HlyC_assoc"/>
    <property type="match status" value="1"/>
</dbReference>
<dbReference type="SUPFAM" id="SSF54631">
    <property type="entry name" value="CBS-domain pair"/>
    <property type="match status" value="1"/>
</dbReference>
<dbReference type="EMBL" id="JAVUPU010000005">
    <property type="protein sequence ID" value="MDT9599748.1"/>
    <property type="molecule type" value="Genomic_DNA"/>
</dbReference>
<keyword evidence="3" id="KW-1003">Cell membrane</keyword>
<organism evidence="14 15">
    <name type="scientific">Sphingosinicella rhizophila</name>
    <dbReference type="NCBI Taxonomy" id="3050082"/>
    <lineage>
        <taxon>Bacteria</taxon>
        <taxon>Pseudomonadati</taxon>
        <taxon>Pseudomonadota</taxon>
        <taxon>Alphaproteobacteria</taxon>
        <taxon>Sphingomonadales</taxon>
        <taxon>Sphingosinicellaceae</taxon>
        <taxon>Sphingosinicella</taxon>
    </lineage>
</organism>
<evidence type="ECO:0000256" key="9">
    <source>
        <dbReference type="PROSITE-ProRule" id="PRU00703"/>
    </source>
</evidence>
<feature type="transmembrane region" description="Helical" evidence="11">
    <location>
        <begin position="111"/>
        <end position="135"/>
    </location>
</feature>
<comment type="subcellular location">
    <subcellularLocation>
        <location evidence="1">Cell membrane</location>
        <topology evidence="1">Multi-pass membrane protein</topology>
    </subcellularLocation>
</comment>
<evidence type="ECO:0000256" key="11">
    <source>
        <dbReference type="SAM" id="Phobius"/>
    </source>
</evidence>
<evidence type="ECO:0000256" key="7">
    <source>
        <dbReference type="ARBA" id="ARBA00023122"/>
    </source>
</evidence>
<dbReference type="Pfam" id="PF03471">
    <property type="entry name" value="CorC_HlyC"/>
    <property type="match status" value="1"/>
</dbReference>
<feature type="domain" description="CBS" evidence="12">
    <location>
        <begin position="231"/>
        <end position="290"/>
    </location>
</feature>
<keyword evidence="6 10" id="KW-1133">Transmembrane helix</keyword>
<dbReference type="Pfam" id="PF00571">
    <property type="entry name" value="CBS"/>
    <property type="match status" value="2"/>
</dbReference>
<dbReference type="InterPro" id="IPR005170">
    <property type="entry name" value="Transptr-assoc_dom"/>
</dbReference>
<keyword evidence="7 9" id="KW-0129">CBS domain</keyword>
<feature type="transmembrane region" description="Helical" evidence="11">
    <location>
        <begin position="147"/>
        <end position="169"/>
    </location>
</feature>
<evidence type="ECO:0000313" key="15">
    <source>
        <dbReference type="Proteomes" id="UP001259572"/>
    </source>
</evidence>
<evidence type="ECO:0000256" key="4">
    <source>
        <dbReference type="ARBA" id="ARBA00022692"/>
    </source>
</evidence>
<feature type="domain" description="CNNM transmembrane" evidence="13">
    <location>
        <begin position="11"/>
        <end position="212"/>
    </location>
</feature>
<keyword evidence="5" id="KW-0677">Repeat</keyword>
<dbReference type="PANTHER" id="PTHR43099:SF4">
    <property type="entry name" value="INTEGRAL MEMBRANE PROTEIN"/>
    <property type="match status" value="1"/>
</dbReference>
<accession>A0ABU3Q8L6</accession>
<feature type="domain" description="CBS" evidence="12">
    <location>
        <begin position="295"/>
        <end position="353"/>
    </location>
</feature>
<evidence type="ECO:0000256" key="6">
    <source>
        <dbReference type="ARBA" id="ARBA00022989"/>
    </source>
</evidence>
<evidence type="ECO:0000313" key="14">
    <source>
        <dbReference type="EMBL" id="MDT9599748.1"/>
    </source>
</evidence>
<evidence type="ECO:0000256" key="8">
    <source>
        <dbReference type="ARBA" id="ARBA00023136"/>
    </source>
</evidence>
<name>A0ABU3Q8L6_9SPHN</name>
<reference evidence="14 15" key="1">
    <citation type="submission" date="2023-05" db="EMBL/GenBank/DDBJ databases">
        <authorList>
            <person name="Guo Y."/>
        </authorList>
    </citation>
    <scope>NUCLEOTIDE SEQUENCE [LARGE SCALE GENOMIC DNA]</scope>
    <source>
        <strain evidence="14 15">GR2756</strain>
    </source>
</reference>
<evidence type="ECO:0000259" key="12">
    <source>
        <dbReference type="PROSITE" id="PS51371"/>
    </source>
</evidence>
<dbReference type="PROSITE" id="PS51371">
    <property type="entry name" value="CBS"/>
    <property type="match status" value="2"/>
</dbReference>
<proteinExistence type="inferred from homology"/>
<dbReference type="InterPro" id="IPR046342">
    <property type="entry name" value="CBS_dom_sf"/>
</dbReference>
<dbReference type="Gene3D" id="3.30.465.10">
    <property type="match status" value="1"/>
</dbReference>
<dbReference type="InterPro" id="IPR044751">
    <property type="entry name" value="Ion_transp-like_CBS"/>
</dbReference>
<evidence type="ECO:0000256" key="2">
    <source>
        <dbReference type="ARBA" id="ARBA00006446"/>
    </source>
</evidence>
<sequence length="447" mass="48542">MSQPMPPAPLLTPYPWSDVFIIVCLIALNGVFAMAELAIVSARRPRLKVMAKSGRRGAQTALDLGADPGRFLSTVQIGISLISILAGAYSGSTLGGPTGERLEALGIDAEFAHTLGFSLVIILTTYGSLVIGELVPKQFALRSPEPIAAVMAVPMLWLARATAPLVWLLDRTSAIIFRLLRMRRDKSNKVTAEELHLVVAEAHHAGVLEENERAIISGVVRLADRPTREVMTPRTEVDWIDIDAEPAEVRQALLDTPHSRLPVAEGSVDRLVGVVQSRDIVTAFIEGRPLDLRALMREAPVVPDQMDAMDTLAVLRRADVPIAFVHDEYGHFEGLVTPSDLLAALAGAFASDLDGDTDPPLVERDDGSWWVSGSLSADTLSDRLGITLPEDRDFATAAGFALSVLRHLPEVGERFSYGGWQFEISDMDGRKIDKLLASEIVRKRRGG</sequence>
<dbReference type="InterPro" id="IPR016169">
    <property type="entry name" value="FAD-bd_PCMH_sub2"/>
</dbReference>
<dbReference type="Pfam" id="PF01595">
    <property type="entry name" value="CNNM"/>
    <property type="match status" value="1"/>
</dbReference>
<gene>
    <name evidence="14" type="ORF">RQX22_12375</name>
</gene>
<evidence type="ECO:0000256" key="3">
    <source>
        <dbReference type="ARBA" id="ARBA00022475"/>
    </source>
</evidence>
<feature type="transmembrane region" description="Helical" evidence="11">
    <location>
        <begin position="20"/>
        <end position="42"/>
    </location>
</feature>
<evidence type="ECO:0000259" key="13">
    <source>
        <dbReference type="PROSITE" id="PS51846"/>
    </source>
</evidence>
<feature type="transmembrane region" description="Helical" evidence="11">
    <location>
        <begin position="71"/>
        <end position="91"/>
    </location>
</feature>
<keyword evidence="15" id="KW-1185">Reference proteome</keyword>
<evidence type="ECO:0000256" key="5">
    <source>
        <dbReference type="ARBA" id="ARBA00022737"/>
    </source>
</evidence>
<dbReference type="InterPro" id="IPR051676">
    <property type="entry name" value="UPF0053_domain"/>
</dbReference>
<dbReference type="Proteomes" id="UP001259572">
    <property type="component" value="Unassembled WGS sequence"/>
</dbReference>
<dbReference type="SMART" id="SM01091">
    <property type="entry name" value="CorC_HlyC"/>
    <property type="match status" value="1"/>
</dbReference>
<dbReference type="InterPro" id="IPR036318">
    <property type="entry name" value="FAD-bd_PCMH-like_sf"/>
</dbReference>
<evidence type="ECO:0000256" key="1">
    <source>
        <dbReference type="ARBA" id="ARBA00004651"/>
    </source>
</evidence>
<dbReference type="Gene3D" id="3.10.580.10">
    <property type="entry name" value="CBS-domain"/>
    <property type="match status" value="1"/>
</dbReference>
<protein>
    <submittedName>
        <fullName evidence="14">Hemolysin family protein</fullName>
    </submittedName>
</protein>
<keyword evidence="4 10" id="KW-0812">Transmembrane</keyword>
<dbReference type="SUPFAM" id="SSF56176">
    <property type="entry name" value="FAD-binding/transporter-associated domain-like"/>
    <property type="match status" value="1"/>
</dbReference>
<dbReference type="InterPro" id="IPR002550">
    <property type="entry name" value="CNNM"/>
</dbReference>
<evidence type="ECO:0000256" key="10">
    <source>
        <dbReference type="PROSITE-ProRule" id="PRU01193"/>
    </source>
</evidence>
<comment type="similarity">
    <text evidence="2">Belongs to the UPF0053 family. Hemolysin C subfamily.</text>
</comment>